<comment type="caution">
    <text evidence="6">The sequence shown here is derived from an EMBL/GenBank/DDBJ whole genome shotgun (WGS) entry which is preliminary data.</text>
</comment>
<dbReference type="Gene3D" id="1.10.357.10">
    <property type="entry name" value="Tetracycline Repressor, domain 2"/>
    <property type="match status" value="1"/>
</dbReference>
<reference evidence="6 7" key="1">
    <citation type="submission" date="2016-10" db="EMBL/GenBank/DDBJ databases">
        <title>Genome sequence of Mycobacterium talmonii.</title>
        <authorList>
            <person name="Greninger A.L."/>
            <person name="Elliott B."/>
            <person name="Vasireddy S."/>
            <person name="Vasireddy R."/>
        </authorList>
    </citation>
    <scope>NUCLEOTIDE SEQUENCE [LARGE SCALE GENOMIC DNA]</scope>
    <source>
        <strain evidence="7">NE-TNMC-100812</strain>
    </source>
</reference>
<name>A0A1S1NGY9_9MYCO</name>
<dbReference type="InterPro" id="IPR054156">
    <property type="entry name" value="YxaF_TetR_C"/>
</dbReference>
<dbReference type="InterPro" id="IPR009057">
    <property type="entry name" value="Homeodomain-like_sf"/>
</dbReference>
<keyword evidence="1" id="KW-0805">Transcription regulation</keyword>
<keyword evidence="3" id="KW-0804">Transcription</keyword>
<evidence type="ECO:0000256" key="2">
    <source>
        <dbReference type="ARBA" id="ARBA00023125"/>
    </source>
</evidence>
<evidence type="ECO:0000256" key="4">
    <source>
        <dbReference type="PROSITE-ProRule" id="PRU00335"/>
    </source>
</evidence>
<dbReference type="PANTHER" id="PTHR47506:SF3">
    <property type="entry name" value="HTH-TYPE TRANSCRIPTIONAL REGULATOR LMRA"/>
    <property type="match status" value="1"/>
</dbReference>
<dbReference type="PROSITE" id="PS50977">
    <property type="entry name" value="HTH_TETR_2"/>
    <property type="match status" value="1"/>
</dbReference>
<dbReference type="SUPFAM" id="SSF48498">
    <property type="entry name" value="Tetracyclin repressor-like, C-terminal domain"/>
    <property type="match status" value="1"/>
</dbReference>
<dbReference type="PANTHER" id="PTHR47506">
    <property type="entry name" value="TRANSCRIPTIONAL REGULATORY PROTEIN"/>
    <property type="match status" value="1"/>
</dbReference>
<dbReference type="GO" id="GO:0003677">
    <property type="term" value="F:DNA binding"/>
    <property type="evidence" value="ECO:0007669"/>
    <property type="project" value="UniProtKB-UniRule"/>
</dbReference>
<keyword evidence="7" id="KW-1185">Reference proteome</keyword>
<sequence>MIATAAEVLRERGAAGVTIDEVLARSGAPRGSVYHHFPGGKNQLLTEALHYAGDALTASIDRSADQGSRVLLAQFTEVWERLLQDSDFTAGCPVVAAAIGPADEEPQLTAEAGKIFGHWRAALAQAFAADGFDEPDATSLAVTAIAALEGAVVLCRASRTVAPLRDVIGQLEFLIKSREFVRRHGVPGRP</sequence>
<evidence type="ECO:0000259" key="5">
    <source>
        <dbReference type="PROSITE" id="PS50977"/>
    </source>
</evidence>
<dbReference type="InterPro" id="IPR001647">
    <property type="entry name" value="HTH_TetR"/>
</dbReference>
<evidence type="ECO:0000313" key="6">
    <source>
        <dbReference type="EMBL" id="OHV05037.1"/>
    </source>
</evidence>
<gene>
    <name evidence="6" type="ORF">BKN37_07425</name>
</gene>
<dbReference type="EMBL" id="MLQM01000025">
    <property type="protein sequence ID" value="OHV05037.1"/>
    <property type="molecule type" value="Genomic_DNA"/>
</dbReference>
<dbReference type="InterPro" id="IPR036271">
    <property type="entry name" value="Tet_transcr_reg_TetR-rel_C_sf"/>
</dbReference>
<dbReference type="RefSeq" id="WP_071023956.1">
    <property type="nucleotide sequence ID" value="NZ_MLQM01000025.1"/>
</dbReference>
<dbReference type="Pfam" id="PF21993">
    <property type="entry name" value="TetR_C_13_2"/>
    <property type="match status" value="1"/>
</dbReference>
<proteinExistence type="predicted"/>
<dbReference type="Proteomes" id="UP000179734">
    <property type="component" value="Unassembled WGS sequence"/>
</dbReference>
<dbReference type="AlphaFoldDB" id="A0A1S1NGY9"/>
<evidence type="ECO:0000313" key="7">
    <source>
        <dbReference type="Proteomes" id="UP000179734"/>
    </source>
</evidence>
<accession>A0A1S1NGY9</accession>
<protein>
    <submittedName>
        <fullName evidence="6">TetR family transcriptional regulator</fullName>
    </submittedName>
</protein>
<feature type="domain" description="HTH tetR-type" evidence="5">
    <location>
        <begin position="1"/>
        <end position="55"/>
    </location>
</feature>
<evidence type="ECO:0000256" key="3">
    <source>
        <dbReference type="ARBA" id="ARBA00023163"/>
    </source>
</evidence>
<feature type="DNA-binding region" description="H-T-H motif" evidence="4">
    <location>
        <begin position="18"/>
        <end position="37"/>
    </location>
</feature>
<dbReference type="SUPFAM" id="SSF46689">
    <property type="entry name" value="Homeodomain-like"/>
    <property type="match status" value="1"/>
</dbReference>
<evidence type="ECO:0000256" key="1">
    <source>
        <dbReference type="ARBA" id="ARBA00023015"/>
    </source>
</evidence>
<dbReference type="Pfam" id="PF00440">
    <property type="entry name" value="TetR_N"/>
    <property type="match status" value="1"/>
</dbReference>
<keyword evidence="2 4" id="KW-0238">DNA-binding</keyword>
<organism evidence="6 7">
    <name type="scientific">Mycobacterium talmoniae</name>
    <dbReference type="NCBI Taxonomy" id="1858794"/>
    <lineage>
        <taxon>Bacteria</taxon>
        <taxon>Bacillati</taxon>
        <taxon>Actinomycetota</taxon>
        <taxon>Actinomycetes</taxon>
        <taxon>Mycobacteriales</taxon>
        <taxon>Mycobacteriaceae</taxon>
        <taxon>Mycobacterium</taxon>
    </lineage>
</organism>